<dbReference type="Pfam" id="PF00700">
    <property type="entry name" value="Flagellin_C"/>
    <property type="match status" value="1"/>
</dbReference>
<keyword evidence="7" id="KW-1185">Reference proteome</keyword>
<comment type="similarity">
    <text evidence="1 3">Belongs to the bacterial flagellin family.</text>
</comment>
<dbReference type="EMBL" id="CP038141">
    <property type="protein sequence ID" value="QDH17066.1"/>
    <property type="molecule type" value="Genomic_DNA"/>
</dbReference>
<dbReference type="KEGG" id="ssam:E3D00_05420"/>
<dbReference type="GO" id="GO:0009288">
    <property type="term" value="C:bacterial-type flagellum"/>
    <property type="evidence" value="ECO:0007669"/>
    <property type="project" value="UniProtKB-SubCell"/>
</dbReference>
<evidence type="ECO:0000313" key="7">
    <source>
        <dbReference type="Proteomes" id="UP000316313"/>
    </source>
</evidence>
<dbReference type="Gene3D" id="1.20.1330.10">
    <property type="entry name" value="f41 fragment of flagellin, N-terminal domain"/>
    <property type="match status" value="2"/>
</dbReference>
<evidence type="ECO:0000256" key="2">
    <source>
        <dbReference type="ARBA" id="ARBA00023143"/>
    </source>
</evidence>
<organism evidence="6 7">
    <name type="scientific">Swingsia samuiensis</name>
    <dbReference type="NCBI Taxonomy" id="1293412"/>
    <lineage>
        <taxon>Bacteria</taxon>
        <taxon>Pseudomonadati</taxon>
        <taxon>Pseudomonadota</taxon>
        <taxon>Alphaproteobacteria</taxon>
        <taxon>Acetobacterales</taxon>
        <taxon>Acetobacteraceae</taxon>
        <taxon>Swingsia</taxon>
    </lineage>
</organism>
<dbReference type="SUPFAM" id="SSF64518">
    <property type="entry name" value="Phase 1 flagellin"/>
    <property type="match status" value="1"/>
</dbReference>
<reference evidence="6 7" key="1">
    <citation type="submission" date="2019-03" db="EMBL/GenBank/DDBJ databases">
        <title>The complete genome sequence of Swingsia samuiensis NBRC107927(T).</title>
        <authorList>
            <person name="Chua K.-O."/>
            <person name="Chan K.-G."/>
            <person name="See-Too W.-S."/>
        </authorList>
    </citation>
    <scope>NUCLEOTIDE SEQUENCE [LARGE SCALE GENOMIC DNA]</scope>
    <source>
        <strain evidence="6 7">AH83</strain>
    </source>
</reference>
<evidence type="ECO:0000259" key="5">
    <source>
        <dbReference type="Pfam" id="PF00700"/>
    </source>
</evidence>
<dbReference type="Pfam" id="PF00669">
    <property type="entry name" value="Flagellin_N"/>
    <property type="match status" value="1"/>
</dbReference>
<evidence type="ECO:0000256" key="1">
    <source>
        <dbReference type="ARBA" id="ARBA00005709"/>
    </source>
</evidence>
<evidence type="ECO:0000256" key="3">
    <source>
        <dbReference type="RuleBase" id="RU362073"/>
    </source>
</evidence>
<dbReference type="InterPro" id="IPR001492">
    <property type="entry name" value="Flagellin"/>
</dbReference>
<dbReference type="GO" id="GO:0005198">
    <property type="term" value="F:structural molecule activity"/>
    <property type="evidence" value="ECO:0007669"/>
    <property type="project" value="UniProtKB-UniRule"/>
</dbReference>
<name>A0A4Y6UKR3_9PROT</name>
<keyword evidence="6" id="KW-0282">Flagellum</keyword>
<feature type="domain" description="Flagellin N-terminal" evidence="4">
    <location>
        <begin position="5"/>
        <end position="138"/>
    </location>
</feature>
<dbReference type="RefSeq" id="WP_141460646.1">
    <property type="nucleotide sequence ID" value="NZ_CP038141.1"/>
</dbReference>
<dbReference type="PANTHER" id="PTHR42792">
    <property type="entry name" value="FLAGELLIN"/>
    <property type="match status" value="1"/>
</dbReference>
<dbReference type="AlphaFoldDB" id="A0A4Y6UKR3"/>
<feature type="domain" description="Flagellin C-terminal" evidence="5">
    <location>
        <begin position="406"/>
        <end position="488"/>
    </location>
</feature>
<dbReference type="InterPro" id="IPR046358">
    <property type="entry name" value="Flagellin_C"/>
</dbReference>
<dbReference type="OrthoDB" id="8328560at2"/>
<accession>A0A4Y6UKR3</accession>
<keyword evidence="6" id="KW-0969">Cilium</keyword>
<keyword evidence="3" id="KW-0964">Secreted</keyword>
<dbReference type="InterPro" id="IPR001029">
    <property type="entry name" value="Flagellin_N"/>
</dbReference>
<evidence type="ECO:0000313" key="6">
    <source>
        <dbReference type="EMBL" id="QDH17066.1"/>
    </source>
</evidence>
<gene>
    <name evidence="6" type="ORF">E3D00_05420</name>
</gene>
<comment type="subcellular location">
    <subcellularLocation>
        <location evidence="3">Secreted</location>
    </subcellularLocation>
    <subcellularLocation>
        <location evidence="3">Bacterial flagellum</location>
    </subcellularLocation>
</comment>
<keyword evidence="6" id="KW-0966">Cell projection</keyword>
<dbReference type="PANTHER" id="PTHR42792:SF2">
    <property type="entry name" value="FLAGELLIN"/>
    <property type="match status" value="1"/>
</dbReference>
<dbReference type="GO" id="GO:0005576">
    <property type="term" value="C:extracellular region"/>
    <property type="evidence" value="ECO:0007669"/>
    <property type="project" value="UniProtKB-SubCell"/>
</dbReference>
<keyword evidence="2 3" id="KW-0975">Bacterial flagellum</keyword>
<dbReference type="Proteomes" id="UP000316313">
    <property type="component" value="Chromosome"/>
</dbReference>
<proteinExistence type="inferred from homology"/>
<comment type="function">
    <text evidence="3">Flagellin is the subunit protein which polymerizes to form the filaments of bacterial flagella.</text>
</comment>
<sequence length="490" mass="48975">MTMSINTNTASLAALQTLSQTTDALNKTENAISTGKKVNNAADNPAIYSISQSMNANISSLSGVSTGLQLAGQVVNTATKQTQQISSILANIASTVTNSANKAEDEGTLNHQISSYLTQINTSAQNATFQGVNLLAGSTDSNIQYTNISAAQDANGNLFTQAGSNATAIGLGLQNLSTKTKGATLDFSKVTAFTTTGAKATTLTLQNYSATSGNGTGGNPSVTSSFVLDDQTGGNLASTDALAAALGTAVSAATGTKGTVTVNPDGSLASTAIKSQSTASDGTVTYDIGGGKNIIASTDASGNMTYSVSTAIDSNGNATNITKIVDVNTSSSATETGSQKLNDETSSLMNAMDNAGFGVSRSNSNVLTIAGGNLDAASVSASSLSNITGTVAASTTSGTAVVQLAVKAAINTMNSVSDNLGVATNTISQLQTSNSALSDALTTGVGALTDADLAAESAKLTSLQTKQQLAIQSLSIANSQSSNIMSLFRS</sequence>
<protein>
    <recommendedName>
        <fullName evidence="3">Flagellin</fullName>
    </recommendedName>
</protein>
<evidence type="ECO:0000259" key="4">
    <source>
        <dbReference type="Pfam" id="PF00669"/>
    </source>
</evidence>